<comment type="caution">
    <text evidence="1">The sequence shown here is derived from an EMBL/GenBank/DDBJ whole genome shotgun (WGS) entry which is preliminary data.</text>
</comment>
<accession>A0ABX1DIV1</accession>
<organism evidence="1 2">
    <name type="scientific">Tamlana crocina</name>
    <dbReference type="NCBI Taxonomy" id="393006"/>
    <lineage>
        <taxon>Bacteria</taxon>
        <taxon>Pseudomonadati</taxon>
        <taxon>Bacteroidota</taxon>
        <taxon>Flavobacteriia</taxon>
        <taxon>Flavobacteriales</taxon>
        <taxon>Flavobacteriaceae</taxon>
        <taxon>Tamlana</taxon>
    </lineage>
</organism>
<keyword evidence="2" id="KW-1185">Reference proteome</keyword>
<evidence type="ECO:0000313" key="2">
    <source>
        <dbReference type="Proteomes" id="UP000760545"/>
    </source>
</evidence>
<feature type="non-terminal residue" evidence="1">
    <location>
        <position position="1"/>
    </location>
</feature>
<dbReference type="Proteomes" id="UP000760545">
    <property type="component" value="Unassembled WGS sequence"/>
</dbReference>
<feature type="non-terminal residue" evidence="1">
    <location>
        <position position="108"/>
    </location>
</feature>
<dbReference type="EMBL" id="JAAVJS010000670">
    <property type="protein sequence ID" value="NJX17467.1"/>
    <property type="molecule type" value="Genomic_DNA"/>
</dbReference>
<evidence type="ECO:0008006" key="3">
    <source>
        <dbReference type="Google" id="ProtNLM"/>
    </source>
</evidence>
<protein>
    <recommendedName>
        <fullName evidence="3">Alkaline phosphatase</fullName>
    </recommendedName>
</protein>
<evidence type="ECO:0000313" key="1">
    <source>
        <dbReference type="EMBL" id="NJX17467.1"/>
    </source>
</evidence>
<name>A0ABX1DIV1_9FLAO</name>
<reference evidence="1 2" key="1">
    <citation type="submission" date="2020-03" db="EMBL/GenBank/DDBJ databases">
        <title>Tamlana sp. nov, isolated from XXX.</title>
        <authorList>
            <person name="Cao W.R."/>
        </authorList>
    </citation>
    <scope>NUCLEOTIDE SEQUENCE [LARGE SCALE GENOMIC DNA]</scope>
    <source>
        <strain evidence="1 2">HST1-43</strain>
    </source>
</reference>
<sequence length="108" mass="12420">YVDTGDVLPTKQDRENYLQKRNSDKDIGFIDLERVTELTDKPQYLICSHKDPDKLGETYQQSALKYFDKVALLYAEKIAQLLKNGYQNVYLVTDHGFVLTGVLTNSDK</sequence>
<proteinExistence type="predicted"/>
<gene>
    <name evidence="1" type="ORF">HC176_18515</name>
</gene>